<keyword evidence="4" id="KW-0433">Leucine-rich repeat</keyword>
<dbReference type="GO" id="GO:0005509">
    <property type="term" value="F:calcium ion binding"/>
    <property type="evidence" value="ECO:0007669"/>
    <property type="project" value="InterPro"/>
</dbReference>
<dbReference type="FunFam" id="3.80.10.10:FF:000041">
    <property type="entry name" value="LRR receptor-like serine/threonine-protein kinase ERECTA"/>
    <property type="match status" value="1"/>
</dbReference>
<evidence type="ECO:0000256" key="1">
    <source>
        <dbReference type="ARBA" id="ARBA00004162"/>
    </source>
</evidence>
<reference evidence="14" key="1">
    <citation type="submission" date="2022-12" db="EMBL/GenBank/DDBJ databases">
        <title>Draft genome assemblies for two species of Escallonia (Escalloniales).</title>
        <authorList>
            <person name="Chanderbali A."/>
            <person name="Dervinis C."/>
            <person name="Anghel I."/>
            <person name="Soltis D."/>
            <person name="Soltis P."/>
            <person name="Zapata F."/>
        </authorList>
    </citation>
    <scope>NUCLEOTIDE SEQUENCE</scope>
    <source>
        <strain evidence="14">UCBG92.1500</strain>
        <tissue evidence="14">Leaf</tissue>
    </source>
</reference>
<feature type="non-terminal residue" evidence="14">
    <location>
        <position position="1"/>
    </location>
</feature>
<dbReference type="Gene3D" id="3.80.10.10">
    <property type="entry name" value="Ribonuclease Inhibitor"/>
    <property type="match status" value="3"/>
</dbReference>
<dbReference type="SUPFAM" id="SSF47473">
    <property type="entry name" value="EF-hand"/>
    <property type="match status" value="1"/>
</dbReference>
<dbReference type="InterPro" id="IPR003591">
    <property type="entry name" value="Leu-rich_rpt_typical-subtyp"/>
</dbReference>
<dbReference type="InterPro" id="IPR018247">
    <property type="entry name" value="EF_Hand_1_Ca_BS"/>
</dbReference>
<dbReference type="PANTHER" id="PTHR48062">
    <property type="entry name" value="RECEPTOR-LIKE PROTEIN 14"/>
    <property type="match status" value="1"/>
</dbReference>
<dbReference type="InterPro" id="IPR002048">
    <property type="entry name" value="EF_hand_dom"/>
</dbReference>
<dbReference type="InterPro" id="IPR051502">
    <property type="entry name" value="RLP_Defense_Trigger"/>
</dbReference>
<dbReference type="PANTHER" id="PTHR48062:SF21">
    <property type="entry name" value="RECEPTOR-LIKE PROTEIN 12"/>
    <property type="match status" value="1"/>
</dbReference>
<feature type="transmembrane region" description="Helical" evidence="12">
    <location>
        <begin position="629"/>
        <end position="650"/>
    </location>
</feature>
<keyword evidence="11" id="KW-0325">Glycoprotein</keyword>
<dbReference type="InterPro" id="IPR011992">
    <property type="entry name" value="EF-hand-dom_pair"/>
</dbReference>
<comment type="subcellular location">
    <subcellularLocation>
        <location evidence="1">Cell membrane</location>
        <topology evidence="1">Single-pass membrane protein</topology>
    </subcellularLocation>
</comment>
<proteinExistence type="inferred from homology"/>
<evidence type="ECO:0000259" key="13">
    <source>
        <dbReference type="PROSITE" id="PS50222"/>
    </source>
</evidence>
<dbReference type="GO" id="GO:0006952">
    <property type="term" value="P:defense response"/>
    <property type="evidence" value="ECO:0007669"/>
    <property type="project" value="UniProtKB-ARBA"/>
</dbReference>
<dbReference type="SUPFAM" id="SSF52058">
    <property type="entry name" value="L domain-like"/>
    <property type="match status" value="3"/>
</dbReference>
<sequence>LCRLKTLQVLDLSDNELEGNLPQCWANLTSLKSIILHSNQFVGDIALSPLVNMTSLQVLELSDNNFQIPLSFKSFFNHSRLKLIYCEYCDFLLETDEFQASVPSFQLNGISLSDLKLINNNATIPKFLYHQHNLKFIDLQNISFSGNNFLWLIENNTELLSLTLKNIAFTGPLQMPSNPIPNLTELDISSNHISGNIPEDIGTSFPGLTTLAMSANSFTGTIPSSFGDMASLVHLDLSHNLLSGNIPNRLGMGCLSLEILRLSNNNLQGSILPAHHNLAMLRSLELDVNKFTTIPNSLSSCSKLDVLKINLNHLDGPFPTTICQLKFLQHLDISENNITGILPACFSPPDMTFAKLSKNRLQGLFHAFFNCTRLQVLDLSHNQFTGPIPKWFDSLSSLGILLLNNNHFEGEILSQFCELSELSLINLSNNSLSGGVPPCLGNITFGPSVIQENNIIEGLMAYEEFFADEFIPFVTKSVPLIYEGRTLNEFSAIDLSCNNLAGHIPPEIGRLFHLKSLNLSHNSLSGTIPITFANLTGIESLDLSYNSLTGNIPSQLANLDSLEVFNVSFNNLSGPIPQGPHFQTFDGMSYVSNQLLCGKPVSRNCTDPESTPVTPRTRKGTEFMDMETFYVSFAAAYITMLLGVLAVLCINPYWRRAWFHLVELRPPEKQASATETPHLQKLRQPMSLKNANENQSATRYKREVNSGLFSVFFLQVFEYFASLKSLTGEIFMTPADLMWAVVPVFPPSKANRVREGYLKGESVPGEFHWAPSKFLMLFDTNNDGLISFAEYIFFVTLLSIPESTFSVTFKMFDLDNNGAATVLGVFVYGQALHKLDKLFKLILRLEFAHYDYNSLGTISAKDFALSMIPSADMKNIDKFLDRVDEITDEPGLRDIRVTFEEFKNFAELPQMSSLEFYKDEKGTFRSQGRQVLWD</sequence>
<keyword evidence="9 12" id="KW-1133">Transmembrane helix</keyword>
<keyword evidence="3" id="KW-1003">Cell membrane</keyword>
<keyword evidence="10 12" id="KW-0472">Membrane</keyword>
<evidence type="ECO:0000256" key="11">
    <source>
        <dbReference type="ARBA" id="ARBA00023180"/>
    </source>
</evidence>
<evidence type="ECO:0000256" key="10">
    <source>
        <dbReference type="ARBA" id="ARBA00023136"/>
    </source>
</evidence>
<keyword evidence="5 12" id="KW-0812">Transmembrane</keyword>
<evidence type="ECO:0000256" key="4">
    <source>
        <dbReference type="ARBA" id="ARBA00022614"/>
    </source>
</evidence>
<comment type="caution">
    <text evidence="14">The sequence shown here is derived from an EMBL/GenBank/DDBJ whole genome shotgun (WGS) entry which is preliminary data.</text>
</comment>
<dbReference type="FunFam" id="3.80.10.10:FF:000095">
    <property type="entry name" value="LRR receptor-like serine/threonine-protein kinase GSO1"/>
    <property type="match status" value="1"/>
</dbReference>
<evidence type="ECO:0000256" key="8">
    <source>
        <dbReference type="ARBA" id="ARBA00022837"/>
    </source>
</evidence>
<evidence type="ECO:0000256" key="7">
    <source>
        <dbReference type="ARBA" id="ARBA00022737"/>
    </source>
</evidence>
<dbReference type="Gene3D" id="1.10.238.10">
    <property type="entry name" value="EF-hand"/>
    <property type="match status" value="1"/>
</dbReference>
<evidence type="ECO:0000256" key="2">
    <source>
        <dbReference type="ARBA" id="ARBA00009592"/>
    </source>
</evidence>
<dbReference type="GO" id="GO:0051707">
    <property type="term" value="P:response to other organism"/>
    <property type="evidence" value="ECO:0007669"/>
    <property type="project" value="UniProtKB-ARBA"/>
</dbReference>
<evidence type="ECO:0000256" key="12">
    <source>
        <dbReference type="SAM" id="Phobius"/>
    </source>
</evidence>
<accession>A0AA88QJ96</accession>
<gene>
    <name evidence="14" type="ORF">RJ640_022218</name>
</gene>
<dbReference type="EMBL" id="JAVXUO010003188">
    <property type="protein sequence ID" value="KAK2965691.1"/>
    <property type="molecule type" value="Genomic_DNA"/>
</dbReference>
<dbReference type="InterPro" id="IPR032675">
    <property type="entry name" value="LRR_dom_sf"/>
</dbReference>
<dbReference type="SMART" id="SM00365">
    <property type="entry name" value="LRR_SD22"/>
    <property type="match status" value="5"/>
</dbReference>
<dbReference type="SMART" id="SM00369">
    <property type="entry name" value="LRR_TYP"/>
    <property type="match status" value="9"/>
</dbReference>
<evidence type="ECO:0000313" key="15">
    <source>
        <dbReference type="Proteomes" id="UP001187471"/>
    </source>
</evidence>
<comment type="similarity">
    <text evidence="2">Belongs to the RLP family.</text>
</comment>
<evidence type="ECO:0000256" key="6">
    <source>
        <dbReference type="ARBA" id="ARBA00022729"/>
    </source>
</evidence>
<dbReference type="Pfam" id="PF00560">
    <property type="entry name" value="LRR_1"/>
    <property type="match status" value="4"/>
</dbReference>
<organism evidence="14 15">
    <name type="scientific">Escallonia rubra</name>
    <dbReference type="NCBI Taxonomy" id="112253"/>
    <lineage>
        <taxon>Eukaryota</taxon>
        <taxon>Viridiplantae</taxon>
        <taxon>Streptophyta</taxon>
        <taxon>Embryophyta</taxon>
        <taxon>Tracheophyta</taxon>
        <taxon>Spermatophyta</taxon>
        <taxon>Magnoliopsida</taxon>
        <taxon>eudicotyledons</taxon>
        <taxon>Gunneridae</taxon>
        <taxon>Pentapetalae</taxon>
        <taxon>asterids</taxon>
        <taxon>campanulids</taxon>
        <taxon>Escalloniales</taxon>
        <taxon>Escalloniaceae</taxon>
        <taxon>Escallonia</taxon>
    </lineage>
</organism>
<dbReference type="Pfam" id="PF13855">
    <property type="entry name" value="LRR_8"/>
    <property type="match status" value="3"/>
</dbReference>
<dbReference type="AlphaFoldDB" id="A0AA88QJ96"/>
<feature type="domain" description="EF-hand" evidence="13">
    <location>
        <begin position="773"/>
        <end position="801"/>
    </location>
</feature>
<dbReference type="GO" id="GO:0005886">
    <property type="term" value="C:plasma membrane"/>
    <property type="evidence" value="ECO:0007669"/>
    <property type="project" value="UniProtKB-SubCell"/>
</dbReference>
<dbReference type="InterPro" id="IPR001611">
    <property type="entry name" value="Leu-rich_rpt"/>
</dbReference>
<keyword evidence="15" id="KW-1185">Reference proteome</keyword>
<dbReference type="FunFam" id="3.80.10.10:FF:000111">
    <property type="entry name" value="LRR receptor-like serine/threonine-protein kinase ERECTA"/>
    <property type="match status" value="1"/>
</dbReference>
<keyword evidence="7" id="KW-0677">Repeat</keyword>
<evidence type="ECO:0000256" key="9">
    <source>
        <dbReference type="ARBA" id="ARBA00022989"/>
    </source>
</evidence>
<dbReference type="PRINTS" id="PR00019">
    <property type="entry name" value="LEURICHRPT"/>
</dbReference>
<keyword evidence="8" id="KW-0106">Calcium</keyword>
<dbReference type="Proteomes" id="UP001187471">
    <property type="component" value="Unassembled WGS sequence"/>
</dbReference>
<evidence type="ECO:0000256" key="3">
    <source>
        <dbReference type="ARBA" id="ARBA00022475"/>
    </source>
</evidence>
<dbReference type="PROSITE" id="PS00018">
    <property type="entry name" value="EF_HAND_1"/>
    <property type="match status" value="1"/>
</dbReference>
<protein>
    <recommendedName>
        <fullName evidence="13">EF-hand domain-containing protein</fullName>
    </recommendedName>
</protein>
<dbReference type="PROSITE" id="PS50222">
    <property type="entry name" value="EF_HAND_2"/>
    <property type="match status" value="1"/>
</dbReference>
<evidence type="ECO:0000256" key="5">
    <source>
        <dbReference type="ARBA" id="ARBA00022692"/>
    </source>
</evidence>
<name>A0AA88QJ96_9ASTE</name>
<keyword evidence="6" id="KW-0732">Signal</keyword>
<evidence type="ECO:0000313" key="14">
    <source>
        <dbReference type="EMBL" id="KAK2965691.1"/>
    </source>
</evidence>